<comment type="subcellular location">
    <subcellularLocation>
        <location evidence="2">Endoplasmic reticulum membrane</location>
        <topology evidence="2">Multi-pass membrane protein</topology>
    </subcellularLocation>
</comment>
<feature type="transmembrane region" description="Helical" evidence="12">
    <location>
        <begin position="185"/>
        <end position="208"/>
    </location>
</feature>
<keyword evidence="5 12" id="KW-0812">Transmembrane</keyword>
<feature type="domain" description="Ribophorin II third" evidence="14">
    <location>
        <begin position="31"/>
        <end position="122"/>
    </location>
</feature>
<dbReference type="GO" id="GO:0008250">
    <property type="term" value="C:oligosaccharyltransferase complex"/>
    <property type="evidence" value="ECO:0007669"/>
    <property type="project" value="InterPro"/>
</dbReference>
<dbReference type="UniPathway" id="UPA00378"/>
<gene>
    <name evidence="16" type="ORF">EW146_g8051</name>
</gene>
<dbReference type="Pfam" id="PF25147">
    <property type="entry name" value="Ribophorin_II_C"/>
    <property type="match status" value="1"/>
</dbReference>
<evidence type="ECO:0000256" key="11">
    <source>
        <dbReference type="ARBA" id="ARBA00032139"/>
    </source>
</evidence>
<evidence type="ECO:0000259" key="14">
    <source>
        <dbReference type="Pfam" id="PF23860"/>
    </source>
</evidence>
<keyword evidence="9 12" id="KW-0472">Membrane</keyword>
<evidence type="ECO:0000256" key="12">
    <source>
        <dbReference type="SAM" id="Phobius"/>
    </source>
</evidence>
<keyword evidence="6 13" id="KW-0732">Signal</keyword>
<evidence type="ECO:0000256" key="5">
    <source>
        <dbReference type="ARBA" id="ARBA00022692"/>
    </source>
</evidence>
<comment type="pathway">
    <text evidence="3">Protein modification; protein glycosylation.</text>
</comment>
<evidence type="ECO:0000313" key="17">
    <source>
        <dbReference type="Proteomes" id="UP000310158"/>
    </source>
</evidence>
<dbReference type="GO" id="GO:0006487">
    <property type="term" value="P:protein N-linked glycosylation"/>
    <property type="evidence" value="ECO:0007669"/>
    <property type="project" value="TreeGrafter"/>
</dbReference>
<dbReference type="InterPro" id="IPR008814">
    <property type="entry name" value="Swp1"/>
</dbReference>
<comment type="function">
    <text evidence="1">Subunit of the oligosaccharyl transferase (OST) complex that catalyzes the initial transfer of a defined glycan (Glc(3)Man(9)GlcNAc(2) in eukaryotes) from the lipid carrier dolichol-pyrophosphate to an asparagine residue within an Asn-X-Ser/Thr consensus motif in nascent polypeptide chains, the first step in protein N-glycosylation. N-glycosylation occurs cotranslationally and the complex associates with the Sec61 complex at the channel-forming translocon complex that mediates protein translocation across the endoplasmic reticulum (ER). All subunits are required for a maximal enzyme activity.</text>
</comment>
<feature type="transmembrane region" description="Helical" evidence="12">
    <location>
        <begin position="245"/>
        <end position="266"/>
    </location>
</feature>
<evidence type="ECO:0000259" key="15">
    <source>
        <dbReference type="Pfam" id="PF25147"/>
    </source>
</evidence>
<evidence type="ECO:0000256" key="9">
    <source>
        <dbReference type="ARBA" id="ARBA00023136"/>
    </source>
</evidence>
<proteinExistence type="inferred from homology"/>
<evidence type="ECO:0000256" key="4">
    <source>
        <dbReference type="ARBA" id="ARBA00009038"/>
    </source>
</evidence>
<evidence type="ECO:0000256" key="10">
    <source>
        <dbReference type="ARBA" id="ARBA00030078"/>
    </source>
</evidence>
<dbReference type="AlphaFoldDB" id="A0A4S4LHD4"/>
<accession>A0A4S4LHD4</accession>
<sequence>MGSSFFLLPLLSALLANAAQLTVQSPRFTVSSSDGTQLRSEPISLVRQPEHPVVLNVSDILRLTFQVVDKDEGKGVQPHQTFLRFFDESTGEEGIQPVKTSPSGKAKFELKMARPPSSFPPSGDAPLKVSLFLGSFVHSPEKIDLFNLIVPPSLPAPQHPDEPTFHPLPEIQHTFNPEPKMPPRLISAVFTALVLSPWVVLVGLWSAVRPKVPHLFSANIFPFTASLGMFEGLLLWYWVELRLGQILLYGAFAAVLTALTGKRALAKIGARRLGHK</sequence>
<dbReference type="PANTHER" id="PTHR12640:SF0">
    <property type="entry name" value="DOLICHYL-DIPHOSPHOOLIGOSACCHARIDE--PROTEIN GLYCOSYLTRANSFERASE SUBUNIT 2"/>
    <property type="match status" value="1"/>
</dbReference>
<feature type="domain" description="Ribophorin II C-terminal" evidence="15">
    <location>
        <begin position="175"/>
        <end position="272"/>
    </location>
</feature>
<keyword evidence="17" id="KW-1185">Reference proteome</keyword>
<feature type="chain" id="PRO_5044272964" description="Ribophorin II" evidence="13">
    <location>
        <begin position="19"/>
        <end position="276"/>
    </location>
</feature>
<comment type="similarity">
    <text evidence="4">Belongs to the SWP1 family.</text>
</comment>
<dbReference type="Proteomes" id="UP000310158">
    <property type="component" value="Unassembled WGS sequence"/>
</dbReference>
<evidence type="ECO:0000256" key="2">
    <source>
        <dbReference type="ARBA" id="ARBA00004477"/>
    </source>
</evidence>
<dbReference type="OrthoDB" id="432292at2759"/>
<dbReference type="InterPro" id="IPR055374">
    <property type="entry name" value="Ribophorin_II_3rd"/>
</dbReference>
<dbReference type="InterPro" id="IPR056790">
    <property type="entry name" value="Ribophorin_II_C"/>
</dbReference>
<evidence type="ECO:0000256" key="8">
    <source>
        <dbReference type="ARBA" id="ARBA00022989"/>
    </source>
</evidence>
<protein>
    <recommendedName>
        <fullName evidence="11">Ribophorin II</fullName>
    </recommendedName>
    <alternativeName>
        <fullName evidence="10">Ribophorin-2</fullName>
    </alternativeName>
</protein>
<feature type="signal peptide" evidence="13">
    <location>
        <begin position="1"/>
        <end position="18"/>
    </location>
</feature>
<evidence type="ECO:0000313" key="16">
    <source>
        <dbReference type="EMBL" id="THH11404.1"/>
    </source>
</evidence>
<feature type="transmembrane region" description="Helical" evidence="12">
    <location>
        <begin position="220"/>
        <end position="239"/>
    </location>
</feature>
<keyword evidence="8 12" id="KW-1133">Transmembrane helix</keyword>
<reference evidence="16 17" key="1">
    <citation type="submission" date="2019-02" db="EMBL/GenBank/DDBJ databases">
        <title>Genome sequencing of the rare red list fungi Bondarzewia mesenterica.</title>
        <authorList>
            <person name="Buettner E."/>
            <person name="Kellner H."/>
        </authorList>
    </citation>
    <scope>NUCLEOTIDE SEQUENCE [LARGE SCALE GENOMIC DNA]</scope>
    <source>
        <strain evidence="16 17">DSM 108281</strain>
    </source>
</reference>
<keyword evidence="7" id="KW-0256">Endoplasmic reticulum</keyword>
<name>A0A4S4LHD4_9AGAM</name>
<evidence type="ECO:0000256" key="7">
    <source>
        <dbReference type="ARBA" id="ARBA00022824"/>
    </source>
</evidence>
<dbReference type="PANTHER" id="PTHR12640">
    <property type="entry name" value="RIBOPHORIN II"/>
    <property type="match status" value="1"/>
</dbReference>
<organism evidence="16 17">
    <name type="scientific">Bondarzewia mesenterica</name>
    <dbReference type="NCBI Taxonomy" id="1095465"/>
    <lineage>
        <taxon>Eukaryota</taxon>
        <taxon>Fungi</taxon>
        <taxon>Dikarya</taxon>
        <taxon>Basidiomycota</taxon>
        <taxon>Agaricomycotina</taxon>
        <taxon>Agaricomycetes</taxon>
        <taxon>Russulales</taxon>
        <taxon>Bondarzewiaceae</taxon>
        <taxon>Bondarzewia</taxon>
    </lineage>
</organism>
<evidence type="ECO:0000256" key="6">
    <source>
        <dbReference type="ARBA" id="ARBA00022729"/>
    </source>
</evidence>
<dbReference type="Pfam" id="PF23860">
    <property type="entry name" value="Ribophorin_II_3rd"/>
    <property type="match status" value="1"/>
</dbReference>
<evidence type="ECO:0000256" key="1">
    <source>
        <dbReference type="ARBA" id="ARBA00002791"/>
    </source>
</evidence>
<evidence type="ECO:0000256" key="3">
    <source>
        <dbReference type="ARBA" id="ARBA00004922"/>
    </source>
</evidence>
<dbReference type="EMBL" id="SGPL01000516">
    <property type="protein sequence ID" value="THH11404.1"/>
    <property type="molecule type" value="Genomic_DNA"/>
</dbReference>
<comment type="caution">
    <text evidence="16">The sequence shown here is derived from an EMBL/GenBank/DDBJ whole genome shotgun (WGS) entry which is preliminary data.</text>
</comment>
<evidence type="ECO:0000256" key="13">
    <source>
        <dbReference type="SAM" id="SignalP"/>
    </source>
</evidence>